<evidence type="ECO:0000256" key="5">
    <source>
        <dbReference type="ARBA" id="ARBA00023159"/>
    </source>
</evidence>
<dbReference type="AlphaFoldDB" id="A0A143PWM2"/>
<feature type="modified residue" description="4-aspartylphosphate" evidence="7">
    <location>
        <position position="71"/>
    </location>
</feature>
<dbReference type="InterPro" id="IPR011006">
    <property type="entry name" value="CheY-like_superfamily"/>
</dbReference>
<dbReference type="PANTHER" id="PTHR32071">
    <property type="entry name" value="TRANSCRIPTIONAL REGULATORY PROTEIN"/>
    <property type="match status" value="1"/>
</dbReference>
<keyword evidence="1" id="KW-0547">Nucleotide-binding</keyword>
<evidence type="ECO:0000256" key="6">
    <source>
        <dbReference type="ARBA" id="ARBA00023163"/>
    </source>
</evidence>
<dbReference type="RefSeq" id="WP_234800578.1">
    <property type="nucleotide sequence ID" value="NZ_CP015136.1"/>
</dbReference>
<dbReference type="Gene3D" id="3.40.50.2300">
    <property type="match status" value="1"/>
</dbReference>
<dbReference type="InterPro" id="IPR025944">
    <property type="entry name" value="Sigma_54_int_dom_CS"/>
</dbReference>
<dbReference type="Gene3D" id="1.10.10.60">
    <property type="entry name" value="Homeodomain-like"/>
    <property type="match status" value="1"/>
</dbReference>
<evidence type="ECO:0000256" key="3">
    <source>
        <dbReference type="ARBA" id="ARBA00023015"/>
    </source>
</evidence>
<dbReference type="Pfam" id="PF00072">
    <property type="entry name" value="Response_reg"/>
    <property type="match status" value="1"/>
</dbReference>
<keyword evidence="2" id="KW-0067">ATP-binding</keyword>
<dbReference type="FunFam" id="3.40.50.300:FF:000006">
    <property type="entry name" value="DNA-binding transcriptional regulator NtrC"/>
    <property type="match status" value="1"/>
</dbReference>
<evidence type="ECO:0000313" key="10">
    <source>
        <dbReference type="EMBL" id="AMY12189.1"/>
    </source>
</evidence>
<dbReference type="Pfam" id="PF02954">
    <property type="entry name" value="HTH_8"/>
    <property type="match status" value="1"/>
</dbReference>
<dbReference type="PROSITE" id="PS50045">
    <property type="entry name" value="SIGMA54_INTERACT_4"/>
    <property type="match status" value="1"/>
</dbReference>
<dbReference type="Gene3D" id="3.40.50.300">
    <property type="entry name" value="P-loop containing nucleotide triphosphate hydrolases"/>
    <property type="match status" value="1"/>
</dbReference>
<evidence type="ECO:0000256" key="4">
    <source>
        <dbReference type="ARBA" id="ARBA00023125"/>
    </source>
</evidence>
<organism evidence="10 11">
    <name type="scientific">Luteitalea pratensis</name>
    <dbReference type="NCBI Taxonomy" id="1855912"/>
    <lineage>
        <taxon>Bacteria</taxon>
        <taxon>Pseudomonadati</taxon>
        <taxon>Acidobacteriota</taxon>
        <taxon>Vicinamibacteria</taxon>
        <taxon>Vicinamibacterales</taxon>
        <taxon>Vicinamibacteraceae</taxon>
        <taxon>Luteitalea</taxon>
    </lineage>
</organism>
<reference evidence="10 11" key="1">
    <citation type="journal article" date="2016" name="Genome Announc.">
        <title>First Complete Genome Sequence of a Subdivision 6 Acidobacterium Strain.</title>
        <authorList>
            <person name="Huang S."/>
            <person name="Vieira S."/>
            <person name="Bunk B."/>
            <person name="Riedel T."/>
            <person name="Sproer C."/>
            <person name="Overmann J."/>
        </authorList>
    </citation>
    <scope>NUCLEOTIDE SEQUENCE [LARGE SCALE GENOMIC DNA]</scope>
    <source>
        <strain evidence="11">DSM 100886 HEG_-6_39</strain>
    </source>
</reference>
<dbReference type="SMART" id="SM00448">
    <property type="entry name" value="REC"/>
    <property type="match status" value="1"/>
</dbReference>
<dbReference type="PRINTS" id="PR01590">
    <property type="entry name" value="HTHFIS"/>
</dbReference>
<dbReference type="InterPro" id="IPR002197">
    <property type="entry name" value="HTH_Fis"/>
</dbReference>
<dbReference type="SUPFAM" id="SSF52172">
    <property type="entry name" value="CheY-like"/>
    <property type="match status" value="1"/>
</dbReference>
<dbReference type="GO" id="GO:0000160">
    <property type="term" value="P:phosphorelay signal transduction system"/>
    <property type="evidence" value="ECO:0007669"/>
    <property type="project" value="InterPro"/>
</dbReference>
<dbReference type="EMBL" id="CP015136">
    <property type="protein sequence ID" value="AMY12189.1"/>
    <property type="molecule type" value="Genomic_DNA"/>
</dbReference>
<evidence type="ECO:0000256" key="1">
    <source>
        <dbReference type="ARBA" id="ARBA00022741"/>
    </source>
</evidence>
<evidence type="ECO:0000259" key="9">
    <source>
        <dbReference type="PROSITE" id="PS50110"/>
    </source>
</evidence>
<name>A0A143PWM2_LUTPR</name>
<dbReference type="Gene3D" id="1.10.8.60">
    <property type="match status" value="1"/>
</dbReference>
<dbReference type="Pfam" id="PF25601">
    <property type="entry name" value="AAA_lid_14"/>
    <property type="match status" value="1"/>
</dbReference>
<dbReference type="Pfam" id="PF00158">
    <property type="entry name" value="Sigma54_activat"/>
    <property type="match status" value="1"/>
</dbReference>
<proteinExistence type="predicted"/>
<keyword evidence="4" id="KW-0238">DNA-binding</keyword>
<reference evidence="11" key="2">
    <citation type="submission" date="2016-04" db="EMBL/GenBank/DDBJ databases">
        <title>First Complete Genome Sequence of a Subdivision 6 Acidobacterium.</title>
        <authorList>
            <person name="Huang S."/>
            <person name="Vieira S."/>
            <person name="Bunk B."/>
            <person name="Riedel T."/>
            <person name="Sproeer C."/>
            <person name="Overmann J."/>
        </authorList>
    </citation>
    <scope>NUCLEOTIDE SEQUENCE [LARGE SCALE GENOMIC DNA]</scope>
    <source>
        <strain evidence="11">DSM 100886 HEG_-6_39</strain>
    </source>
</reference>
<evidence type="ECO:0000256" key="7">
    <source>
        <dbReference type="PROSITE-ProRule" id="PRU00169"/>
    </source>
</evidence>
<dbReference type="GO" id="GO:0043565">
    <property type="term" value="F:sequence-specific DNA binding"/>
    <property type="evidence" value="ECO:0007669"/>
    <property type="project" value="InterPro"/>
</dbReference>
<keyword evidence="11" id="KW-1185">Reference proteome</keyword>
<sequence length="475" mass="52887">MSSAIEFSRQPDPLQDQPTGERVLVVEDDRAARIGLTELIRAWGYVAEDASDGEEALQKVTTFRPGIVLTDLVMPRMDGLGLLRALQDQLTDLCVVILTAQGTVETAVEAIRDGAYDYLTKPVDPHRLQILLAKAVERQATRREVRVLRRQLRDQGSFGRIIGNTPAIRRLYRTIEQAAPTGASVLIWGESGTGKELVAQTIHQLSDRVNQPYIAINCAAIPETLLESEIFGHEKGAFTGAVERRLGCFELAHRGTLFLDEIAEMVPVTQVKLLRVLQERTFRRLGGRTEQNVDVRIIAATNVNPLDAVQRGKLREDLYYRLNVFSIELPPLRARREDIPLLVQSFIGEFSGRNGKDVKGVSQEALGLLEQYHWPGNVRELRNVIERATILAPGEFIEAAQLPPELSLPQSSASERHQITLSPGTTVDEAEMRLIEITLAHTGQNKTRAADLLGISLKTLHNKLNRMKGRDQSSD</sequence>
<gene>
    <name evidence="10" type="primary">zraR_23</name>
    <name evidence="10" type="ORF">LuPra_05462</name>
</gene>
<dbReference type="SMART" id="SM00382">
    <property type="entry name" value="AAA"/>
    <property type="match status" value="1"/>
</dbReference>
<dbReference type="CDD" id="cd00009">
    <property type="entry name" value="AAA"/>
    <property type="match status" value="1"/>
</dbReference>
<dbReference type="SUPFAM" id="SSF52540">
    <property type="entry name" value="P-loop containing nucleoside triphosphate hydrolases"/>
    <property type="match status" value="1"/>
</dbReference>
<keyword evidence="7" id="KW-0597">Phosphoprotein</keyword>
<dbReference type="InterPro" id="IPR003593">
    <property type="entry name" value="AAA+_ATPase"/>
</dbReference>
<dbReference type="FunFam" id="1.10.8.60:FF:000014">
    <property type="entry name" value="DNA-binding transcriptional regulator NtrC"/>
    <property type="match status" value="1"/>
</dbReference>
<dbReference type="GO" id="GO:0005524">
    <property type="term" value="F:ATP binding"/>
    <property type="evidence" value="ECO:0007669"/>
    <property type="project" value="UniProtKB-KW"/>
</dbReference>
<dbReference type="Proteomes" id="UP000076079">
    <property type="component" value="Chromosome"/>
</dbReference>
<dbReference type="SUPFAM" id="SSF46689">
    <property type="entry name" value="Homeodomain-like"/>
    <property type="match status" value="1"/>
</dbReference>
<protein>
    <submittedName>
        <fullName evidence="10">Transcriptional regulatory protein ZraR</fullName>
    </submittedName>
</protein>
<dbReference type="InterPro" id="IPR002078">
    <property type="entry name" value="Sigma_54_int"/>
</dbReference>
<dbReference type="KEGG" id="abac:LuPra_05462"/>
<dbReference type="PROSITE" id="PS50110">
    <property type="entry name" value="RESPONSE_REGULATORY"/>
    <property type="match status" value="1"/>
</dbReference>
<keyword evidence="6" id="KW-0804">Transcription</keyword>
<dbReference type="InterPro" id="IPR009057">
    <property type="entry name" value="Homeodomain-like_sf"/>
</dbReference>
<keyword evidence="3" id="KW-0805">Transcription regulation</keyword>
<dbReference type="PROSITE" id="PS00688">
    <property type="entry name" value="SIGMA54_INTERACT_3"/>
    <property type="match status" value="1"/>
</dbReference>
<dbReference type="STRING" id="1855912.LuPra_05462"/>
<feature type="domain" description="Response regulatory" evidence="9">
    <location>
        <begin position="22"/>
        <end position="136"/>
    </location>
</feature>
<feature type="domain" description="Sigma-54 factor interaction" evidence="8">
    <location>
        <begin position="161"/>
        <end position="390"/>
    </location>
</feature>
<dbReference type="InterPro" id="IPR058031">
    <property type="entry name" value="AAA_lid_NorR"/>
</dbReference>
<evidence type="ECO:0000256" key="2">
    <source>
        <dbReference type="ARBA" id="ARBA00022840"/>
    </source>
</evidence>
<dbReference type="GO" id="GO:0006355">
    <property type="term" value="P:regulation of DNA-templated transcription"/>
    <property type="evidence" value="ECO:0007669"/>
    <property type="project" value="InterPro"/>
</dbReference>
<accession>A0A143PWM2</accession>
<evidence type="ECO:0000259" key="8">
    <source>
        <dbReference type="PROSITE" id="PS50045"/>
    </source>
</evidence>
<dbReference type="InterPro" id="IPR027417">
    <property type="entry name" value="P-loop_NTPase"/>
</dbReference>
<dbReference type="InterPro" id="IPR025662">
    <property type="entry name" value="Sigma_54_int_dom_ATP-bd_1"/>
</dbReference>
<dbReference type="InterPro" id="IPR001789">
    <property type="entry name" value="Sig_transdc_resp-reg_receiver"/>
</dbReference>
<dbReference type="PROSITE" id="PS00675">
    <property type="entry name" value="SIGMA54_INTERACT_1"/>
    <property type="match status" value="1"/>
</dbReference>
<evidence type="ECO:0000313" key="11">
    <source>
        <dbReference type="Proteomes" id="UP000076079"/>
    </source>
</evidence>
<keyword evidence="5" id="KW-0010">Activator</keyword>